<dbReference type="InterPro" id="IPR017853">
    <property type="entry name" value="GH"/>
</dbReference>
<accession>A0AAW1X8K4</accession>
<evidence type="ECO:0000256" key="2">
    <source>
        <dbReference type="ARBA" id="ARBA00008773"/>
    </source>
</evidence>
<dbReference type="InterPro" id="IPR000490">
    <property type="entry name" value="Glyco_hydro_17"/>
</dbReference>
<evidence type="ECO:0000256" key="3">
    <source>
        <dbReference type="ARBA" id="ARBA00012780"/>
    </source>
</evidence>
<dbReference type="PROSITE" id="PS00587">
    <property type="entry name" value="GLYCOSYL_HYDROL_F17"/>
    <property type="match status" value="1"/>
</dbReference>
<keyword evidence="5 9" id="KW-0326">Glycosidase</keyword>
<proteinExistence type="inferred from homology"/>
<dbReference type="SUPFAM" id="SSF51445">
    <property type="entry name" value="(Trans)glycosidases"/>
    <property type="match status" value="1"/>
</dbReference>
<evidence type="ECO:0000256" key="1">
    <source>
        <dbReference type="ARBA" id="ARBA00000382"/>
    </source>
</evidence>
<evidence type="ECO:0000256" key="9">
    <source>
        <dbReference type="RuleBase" id="RU004336"/>
    </source>
</evidence>
<gene>
    <name evidence="10" type="ORF">M0R45_020221</name>
</gene>
<dbReference type="InterPro" id="IPR044965">
    <property type="entry name" value="Glyco_hydro_17_plant"/>
</dbReference>
<evidence type="ECO:0000313" key="11">
    <source>
        <dbReference type="Proteomes" id="UP001457282"/>
    </source>
</evidence>
<comment type="similarity">
    <text evidence="2 8">Belongs to the glycosyl hydrolase 17 family.</text>
</comment>
<evidence type="ECO:0000256" key="5">
    <source>
        <dbReference type="ARBA" id="ARBA00023295"/>
    </source>
</evidence>
<evidence type="ECO:0000313" key="10">
    <source>
        <dbReference type="EMBL" id="KAK9933007.1"/>
    </source>
</evidence>
<organism evidence="10 11">
    <name type="scientific">Rubus argutus</name>
    <name type="common">Southern blackberry</name>
    <dbReference type="NCBI Taxonomy" id="59490"/>
    <lineage>
        <taxon>Eukaryota</taxon>
        <taxon>Viridiplantae</taxon>
        <taxon>Streptophyta</taxon>
        <taxon>Embryophyta</taxon>
        <taxon>Tracheophyta</taxon>
        <taxon>Spermatophyta</taxon>
        <taxon>Magnoliopsida</taxon>
        <taxon>eudicotyledons</taxon>
        <taxon>Gunneridae</taxon>
        <taxon>Pentapetalae</taxon>
        <taxon>rosids</taxon>
        <taxon>fabids</taxon>
        <taxon>Rosales</taxon>
        <taxon>Rosaceae</taxon>
        <taxon>Rosoideae</taxon>
        <taxon>Rosoideae incertae sedis</taxon>
        <taxon>Rubus</taxon>
    </lineage>
</organism>
<dbReference type="GO" id="GO:0005975">
    <property type="term" value="P:carbohydrate metabolic process"/>
    <property type="evidence" value="ECO:0007669"/>
    <property type="project" value="InterPro"/>
</dbReference>
<comment type="catalytic activity">
    <reaction evidence="1">
        <text>Hydrolysis of (1-&gt;3)-beta-D-glucosidic linkages in (1-&gt;3)-beta-D-glucans.</text>
        <dbReference type="EC" id="3.2.1.39"/>
    </reaction>
</comment>
<evidence type="ECO:0000256" key="6">
    <source>
        <dbReference type="ARBA" id="ARBA00033335"/>
    </source>
</evidence>
<evidence type="ECO:0000256" key="8">
    <source>
        <dbReference type="RuleBase" id="RU004335"/>
    </source>
</evidence>
<name>A0AAW1X8K4_RUBAR</name>
<protein>
    <recommendedName>
        <fullName evidence="3">glucan endo-1,3-beta-D-glucosidase</fullName>
        <ecNumber evidence="3">3.2.1.39</ecNumber>
    </recommendedName>
    <alternativeName>
        <fullName evidence="6">(1-&gt;3)-beta-glucan endohydrolase</fullName>
    </alternativeName>
    <alternativeName>
        <fullName evidence="7">Beta-1,3-endoglucanase</fullName>
    </alternativeName>
</protein>
<dbReference type="EMBL" id="JBEDUW010000004">
    <property type="protein sequence ID" value="KAK9933007.1"/>
    <property type="molecule type" value="Genomic_DNA"/>
</dbReference>
<dbReference type="PANTHER" id="PTHR32227">
    <property type="entry name" value="GLUCAN ENDO-1,3-BETA-GLUCOSIDASE BG1-RELATED-RELATED"/>
    <property type="match status" value="1"/>
</dbReference>
<keyword evidence="4 9" id="KW-0378">Hydrolase</keyword>
<dbReference type="Proteomes" id="UP001457282">
    <property type="component" value="Unassembled WGS sequence"/>
</dbReference>
<dbReference type="Pfam" id="PF00332">
    <property type="entry name" value="Glyco_hydro_17"/>
    <property type="match status" value="1"/>
</dbReference>
<reference evidence="10 11" key="1">
    <citation type="journal article" date="2023" name="G3 (Bethesda)">
        <title>A chromosome-length genome assembly and annotation of blackberry (Rubus argutus, cv. 'Hillquist').</title>
        <authorList>
            <person name="Bruna T."/>
            <person name="Aryal R."/>
            <person name="Dudchenko O."/>
            <person name="Sargent D.J."/>
            <person name="Mead D."/>
            <person name="Buti M."/>
            <person name="Cavallini A."/>
            <person name="Hytonen T."/>
            <person name="Andres J."/>
            <person name="Pham M."/>
            <person name="Weisz D."/>
            <person name="Mascagni F."/>
            <person name="Usai G."/>
            <person name="Natali L."/>
            <person name="Bassil N."/>
            <person name="Fernandez G.E."/>
            <person name="Lomsadze A."/>
            <person name="Armour M."/>
            <person name="Olukolu B."/>
            <person name="Poorten T."/>
            <person name="Britton C."/>
            <person name="Davik J."/>
            <person name="Ashrafi H."/>
            <person name="Aiden E.L."/>
            <person name="Borodovsky M."/>
            <person name="Worthington M."/>
        </authorList>
    </citation>
    <scope>NUCLEOTIDE SEQUENCE [LARGE SCALE GENOMIC DNA]</scope>
    <source>
        <strain evidence="10">PI 553951</strain>
    </source>
</reference>
<comment type="caution">
    <text evidence="10">The sequence shown here is derived from an EMBL/GenBank/DDBJ whole genome shotgun (WGS) entry which is preliminary data.</text>
</comment>
<evidence type="ECO:0000256" key="7">
    <source>
        <dbReference type="ARBA" id="ARBA00033417"/>
    </source>
</evidence>
<dbReference type="GO" id="GO:0042973">
    <property type="term" value="F:glucan endo-1,3-beta-D-glucosidase activity"/>
    <property type="evidence" value="ECO:0007669"/>
    <property type="project" value="UniProtKB-EC"/>
</dbReference>
<evidence type="ECO:0000256" key="4">
    <source>
        <dbReference type="ARBA" id="ARBA00022801"/>
    </source>
</evidence>
<keyword evidence="11" id="KW-1185">Reference proteome</keyword>
<sequence length="167" mass="18883">MVPLLRFLNRTKSFFFIDVYPFFPWSSNPVDISLDYALLRNISNNTRLPNIRLLIAETGWPNSGGEQDQPGANVHNAATYNRNLVQKIVAKPTIGTPARPGVVIPTFIFSLYDENQKGGPGTERHWGLLYPDGTPVYDIDLTGKRPANDYEPLPEKKHFIKGIHYDD</sequence>
<dbReference type="EC" id="3.2.1.39" evidence="3"/>
<dbReference type="Gene3D" id="3.20.20.80">
    <property type="entry name" value="Glycosidases"/>
    <property type="match status" value="2"/>
</dbReference>
<dbReference type="AlphaFoldDB" id="A0AAW1X8K4"/>